<feature type="region of interest" description="Disordered" evidence="1">
    <location>
        <begin position="266"/>
        <end position="450"/>
    </location>
</feature>
<proteinExistence type="predicted"/>
<feature type="compositionally biased region" description="Low complexity" evidence="1">
    <location>
        <begin position="361"/>
        <end position="375"/>
    </location>
</feature>
<dbReference type="Proteomes" id="UP000186583">
    <property type="component" value="Unassembled WGS sequence"/>
</dbReference>
<evidence type="ECO:0000313" key="2">
    <source>
        <dbReference type="EMBL" id="OLN85074.1"/>
    </source>
</evidence>
<sequence length="450" mass="49841">MASPTTLLDAVNNNLGPADYQVPAPELSLLQRLLFRDPDRYVSNTKQLLSSTALAMGRHPTQDEVNALCEITYKEARTAAWTMPLSIGLAVILSLRGRATYRFALYQPKFTKFNPDVFPSTSSPYLQGRLANRMWHNLRFASYFALSTLGIGPFIASYATSVAVATTARDPRLKNFRQDINPERIIRMTAGQLPPNILARERQKTIAAIKRIETGLSRLPTEDEVRQKAPPGQVEEAVQQLRDTTARAQRDLEQLHRALAHIVEVTTERNSASEDYNSTSSQNRDYEALSGSAADSAGGHSLPTDTNSTFSPSYSRDTPTSETRPGWGWGQQSASSQQNSSKAVDDLDFDDASPVAPTTRSTQQSSASSNSMGSSWERLRQASRQATAASGSGAWSRSQGQQDQSNDYTYDRDEAERVLAKEKAQKEFDEMLERERKAESDQASGRRSSW</sequence>
<reference evidence="2 3" key="1">
    <citation type="submission" date="2016-11" db="EMBL/GenBank/DDBJ databases">
        <title>Draft Genome Assembly of Colletotrichum chlorophyti a pathogen of herbaceous plants.</title>
        <authorList>
            <person name="Gan P."/>
            <person name="Narusaka M."/>
            <person name="Tsushima A."/>
            <person name="Narusaka Y."/>
            <person name="Takano Y."/>
            <person name="Shirasu K."/>
        </authorList>
    </citation>
    <scope>NUCLEOTIDE SEQUENCE [LARGE SCALE GENOMIC DNA]</scope>
    <source>
        <strain evidence="2 3">NTL11</strain>
    </source>
</reference>
<dbReference type="OrthoDB" id="4204700at2759"/>
<accession>A0A1Q8RL79</accession>
<feature type="compositionally biased region" description="Low complexity" evidence="1">
    <location>
        <begin position="290"/>
        <end position="299"/>
    </location>
</feature>
<feature type="compositionally biased region" description="Polar residues" evidence="1">
    <location>
        <begin position="268"/>
        <end position="283"/>
    </location>
</feature>
<feature type="compositionally biased region" description="Low complexity" evidence="1">
    <location>
        <begin position="331"/>
        <end position="341"/>
    </location>
</feature>
<evidence type="ECO:0000256" key="1">
    <source>
        <dbReference type="SAM" id="MobiDB-lite"/>
    </source>
</evidence>
<organism evidence="2 3">
    <name type="scientific">Colletotrichum chlorophyti</name>
    <dbReference type="NCBI Taxonomy" id="708187"/>
    <lineage>
        <taxon>Eukaryota</taxon>
        <taxon>Fungi</taxon>
        <taxon>Dikarya</taxon>
        <taxon>Ascomycota</taxon>
        <taxon>Pezizomycotina</taxon>
        <taxon>Sordariomycetes</taxon>
        <taxon>Hypocreomycetidae</taxon>
        <taxon>Glomerellales</taxon>
        <taxon>Glomerellaceae</taxon>
        <taxon>Colletotrichum</taxon>
    </lineage>
</organism>
<evidence type="ECO:0000313" key="3">
    <source>
        <dbReference type="Proteomes" id="UP000186583"/>
    </source>
</evidence>
<feature type="compositionally biased region" description="Polar residues" evidence="1">
    <location>
        <begin position="303"/>
        <end position="323"/>
    </location>
</feature>
<comment type="caution">
    <text evidence="2">The sequence shown here is derived from an EMBL/GenBank/DDBJ whole genome shotgun (WGS) entry which is preliminary data.</text>
</comment>
<keyword evidence="3" id="KW-1185">Reference proteome</keyword>
<feature type="compositionally biased region" description="Polar residues" evidence="1">
    <location>
        <begin position="382"/>
        <end position="408"/>
    </location>
</feature>
<dbReference type="EMBL" id="MPGH01000183">
    <property type="protein sequence ID" value="OLN85074.1"/>
    <property type="molecule type" value="Genomic_DNA"/>
</dbReference>
<name>A0A1Q8RL79_9PEZI</name>
<feature type="compositionally biased region" description="Polar residues" evidence="1">
    <location>
        <begin position="441"/>
        <end position="450"/>
    </location>
</feature>
<dbReference type="AlphaFoldDB" id="A0A1Q8RL79"/>
<dbReference type="STRING" id="708187.A0A1Q8RL79"/>
<feature type="compositionally biased region" description="Basic and acidic residues" evidence="1">
    <location>
        <begin position="409"/>
        <end position="440"/>
    </location>
</feature>
<gene>
    <name evidence="2" type="ORF">CCHL11_06294</name>
</gene>
<protein>
    <submittedName>
        <fullName evidence="2">Uncharacterized protein</fullName>
    </submittedName>
</protein>